<accession>A0A382QAX4</accession>
<gene>
    <name evidence="1" type="ORF">METZ01_LOCUS335051</name>
</gene>
<organism evidence="1">
    <name type="scientific">marine metagenome</name>
    <dbReference type="NCBI Taxonomy" id="408172"/>
    <lineage>
        <taxon>unclassified sequences</taxon>
        <taxon>metagenomes</taxon>
        <taxon>ecological metagenomes</taxon>
    </lineage>
</organism>
<dbReference type="Gene3D" id="3.20.20.30">
    <property type="entry name" value="Luciferase-like domain"/>
    <property type="match status" value="1"/>
</dbReference>
<dbReference type="AlphaFoldDB" id="A0A382QAX4"/>
<dbReference type="GO" id="GO:0016705">
    <property type="term" value="F:oxidoreductase activity, acting on paired donors, with incorporation or reduction of molecular oxygen"/>
    <property type="evidence" value="ECO:0007669"/>
    <property type="project" value="InterPro"/>
</dbReference>
<dbReference type="SUPFAM" id="SSF51679">
    <property type="entry name" value="Bacterial luciferase-like"/>
    <property type="match status" value="1"/>
</dbReference>
<name>A0A382QAX4_9ZZZZ</name>
<evidence type="ECO:0000313" key="1">
    <source>
        <dbReference type="EMBL" id="SVC82197.1"/>
    </source>
</evidence>
<feature type="non-terminal residue" evidence="1">
    <location>
        <position position="1"/>
    </location>
</feature>
<proteinExistence type="predicted"/>
<sequence>VAAQVAICDQMCRGRYITGIGTGCLISDFKLLGLTYKFERREMMPEAIDTIHAI</sequence>
<reference evidence="1" key="1">
    <citation type="submission" date="2018-05" db="EMBL/GenBank/DDBJ databases">
        <authorList>
            <person name="Lanie J.A."/>
            <person name="Ng W.-L."/>
            <person name="Kazmierczak K.M."/>
            <person name="Andrzejewski T.M."/>
            <person name="Davidsen T.M."/>
            <person name="Wayne K.J."/>
            <person name="Tettelin H."/>
            <person name="Glass J.I."/>
            <person name="Rusch D."/>
            <person name="Podicherti R."/>
            <person name="Tsui H.-C.T."/>
            <person name="Winkler M.E."/>
        </authorList>
    </citation>
    <scope>NUCLEOTIDE SEQUENCE</scope>
</reference>
<dbReference type="InterPro" id="IPR036661">
    <property type="entry name" value="Luciferase-like_sf"/>
</dbReference>
<protein>
    <submittedName>
        <fullName evidence="1">Uncharacterized protein</fullName>
    </submittedName>
</protein>
<dbReference type="EMBL" id="UINC01112922">
    <property type="protein sequence ID" value="SVC82197.1"/>
    <property type="molecule type" value="Genomic_DNA"/>
</dbReference>